<evidence type="ECO:0000256" key="1">
    <source>
        <dbReference type="ARBA" id="ARBA00006432"/>
    </source>
</evidence>
<dbReference type="FunFam" id="3.30.300.30:FF:000005">
    <property type="entry name" value="Acyl-coenzyme A synthetase ACSM5, mitochondrial"/>
    <property type="match status" value="1"/>
</dbReference>
<gene>
    <name evidence="7" type="ORF">ADM90_18990</name>
</gene>
<keyword evidence="4" id="KW-0067">ATP-binding</keyword>
<sequence length="533" mass="60140">MKRQDLIAPEWYNITEEIEKYAQDTTKNALIICDEHQDVQWITYTHLLERANQAAHVFTKQGLTKGDVILVMVPRSVEAYIVYIAALKAGLTIIPSSEMLRTKDIDYRIQHANVQAIIAYEPYIEQFDKVENLQGIQQFVIGHAHEPWQPILENMQYQSTTYINPTPTKSTDIAFLAYTSGTTGNPKAAVHSHSWGYAHLRTTAPYWLGVQENDIVWATAAPGWQKWIWSPFLATLGSGATAFVYKGKFDAATYLTLLEKFNINVLCCTPTEYRFMAALDHLQQYNLSAIRQAVSAGEPLNSEVIKVFSDVCHVQIRDGYGQTENTLLVGTMVGMEARAGSMGKPTPGNTVDIINDEGQPVAIGEVGDIAVHRETPALFKNYLKDPERTHLQFRGDWYITGDRAYKDKDGYFWFEGRGDDVIISSGYTIGPFEVEDALMKHPTVKEAAVIASPDKVRGNIVKAFIVLHRGEIGDQQLMQTLQQHVKALTAPYKYPRAIEFVEELPKTSSGKIRRVELRQQEAKQLEYTSFPRK</sequence>
<dbReference type="Pfam" id="PF00501">
    <property type="entry name" value="AMP-binding"/>
    <property type="match status" value="1"/>
</dbReference>
<dbReference type="GO" id="GO:0006637">
    <property type="term" value="P:acyl-CoA metabolic process"/>
    <property type="evidence" value="ECO:0007669"/>
    <property type="project" value="TreeGrafter"/>
</dbReference>
<dbReference type="PROSITE" id="PS00455">
    <property type="entry name" value="AMP_BINDING"/>
    <property type="match status" value="1"/>
</dbReference>
<dbReference type="CDD" id="cd05972">
    <property type="entry name" value="MACS_like"/>
    <property type="match status" value="1"/>
</dbReference>
<dbReference type="EMBL" id="LGCI01000010">
    <property type="protein sequence ID" value="KOY81230.1"/>
    <property type="molecule type" value="Genomic_DNA"/>
</dbReference>
<dbReference type="SUPFAM" id="SSF56801">
    <property type="entry name" value="Acetyl-CoA synthetase-like"/>
    <property type="match status" value="1"/>
</dbReference>
<feature type="domain" description="AMP-binding enzyme C-terminal" evidence="6">
    <location>
        <begin position="433"/>
        <end position="511"/>
    </location>
</feature>
<keyword evidence="8" id="KW-1185">Reference proteome</keyword>
<organism evidence="7 8">
    <name type="scientific">Lysinibacillus macroides</name>
    <dbReference type="NCBI Taxonomy" id="33935"/>
    <lineage>
        <taxon>Bacteria</taxon>
        <taxon>Bacillati</taxon>
        <taxon>Bacillota</taxon>
        <taxon>Bacilli</taxon>
        <taxon>Bacillales</taxon>
        <taxon>Bacillaceae</taxon>
        <taxon>Lysinibacillus</taxon>
    </lineage>
</organism>
<keyword evidence="2 7" id="KW-0436">Ligase</keyword>
<dbReference type="InterPro" id="IPR020845">
    <property type="entry name" value="AMP-binding_CS"/>
</dbReference>
<evidence type="ECO:0000313" key="7">
    <source>
        <dbReference type="EMBL" id="KOY81230.1"/>
    </source>
</evidence>
<dbReference type="PATRIC" id="fig|33935.3.peg.2615"/>
<dbReference type="OrthoDB" id="9778383at2"/>
<dbReference type="PANTHER" id="PTHR43605">
    <property type="entry name" value="ACYL-COENZYME A SYNTHETASE"/>
    <property type="match status" value="1"/>
</dbReference>
<reference evidence="7 8" key="1">
    <citation type="submission" date="2015-07" db="EMBL/GenBank/DDBJ databases">
        <title>Genome sequencing project for genomic taxonomy and phylogenomics of Bacillus-like bacteria.</title>
        <authorList>
            <person name="Liu B."/>
            <person name="Wang J."/>
            <person name="Zhu Y."/>
            <person name="Liu G."/>
            <person name="Chen Q."/>
            <person name="Chen Z."/>
            <person name="Che J."/>
            <person name="Ge C."/>
            <person name="Shi H."/>
            <person name="Pan Z."/>
            <person name="Liu X."/>
        </authorList>
    </citation>
    <scope>NUCLEOTIDE SEQUENCE [LARGE SCALE GENOMIC DNA]</scope>
    <source>
        <strain evidence="7 8">DSM 54</strain>
    </source>
</reference>
<proteinExistence type="inferred from homology"/>
<dbReference type="GO" id="GO:0006633">
    <property type="term" value="P:fatty acid biosynthetic process"/>
    <property type="evidence" value="ECO:0007669"/>
    <property type="project" value="TreeGrafter"/>
</dbReference>
<accession>A0A0M9DIT2</accession>
<comment type="similarity">
    <text evidence="1">Belongs to the ATP-dependent AMP-binding enzyme family.</text>
</comment>
<dbReference type="InterPro" id="IPR000873">
    <property type="entry name" value="AMP-dep_synth/lig_dom"/>
</dbReference>
<feature type="domain" description="AMP-dependent synthetase/ligase" evidence="5">
    <location>
        <begin position="28"/>
        <end position="383"/>
    </location>
</feature>
<evidence type="ECO:0000313" key="8">
    <source>
        <dbReference type="Proteomes" id="UP000037977"/>
    </source>
</evidence>
<evidence type="ECO:0000259" key="6">
    <source>
        <dbReference type="Pfam" id="PF13193"/>
    </source>
</evidence>
<dbReference type="InterPro" id="IPR051087">
    <property type="entry name" value="Mitochondrial_ACSM"/>
</dbReference>
<dbReference type="PANTHER" id="PTHR43605:SF10">
    <property type="entry name" value="ACYL-COA SYNTHETASE MEDIUM CHAIN FAMILY MEMBER 3"/>
    <property type="match status" value="1"/>
</dbReference>
<dbReference type="RefSeq" id="WP_053996470.1">
    <property type="nucleotide sequence ID" value="NZ_CP065643.1"/>
</dbReference>
<dbReference type="InterPro" id="IPR045851">
    <property type="entry name" value="AMP-bd_C_sf"/>
</dbReference>
<dbReference type="GO" id="GO:0004321">
    <property type="term" value="F:fatty-acyl-CoA synthase activity"/>
    <property type="evidence" value="ECO:0007669"/>
    <property type="project" value="TreeGrafter"/>
</dbReference>
<dbReference type="NCBIfam" id="NF047394">
    <property type="entry name" value="AcylCoAsynMbcS"/>
    <property type="match status" value="1"/>
</dbReference>
<dbReference type="GO" id="GO:0016405">
    <property type="term" value="F:CoA-ligase activity"/>
    <property type="evidence" value="ECO:0007669"/>
    <property type="project" value="UniProtKB-ARBA"/>
</dbReference>
<dbReference type="Pfam" id="PF13193">
    <property type="entry name" value="AMP-binding_C"/>
    <property type="match status" value="1"/>
</dbReference>
<dbReference type="GO" id="GO:0005524">
    <property type="term" value="F:ATP binding"/>
    <property type="evidence" value="ECO:0007669"/>
    <property type="project" value="UniProtKB-KW"/>
</dbReference>
<dbReference type="AlphaFoldDB" id="A0A0M9DIT2"/>
<comment type="caution">
    <text evidence="7">The sequence shown here is derived from an EMBL/GenBank/DDBJ whole genome shotgun (WGS) entry which is preliminary data.</text>
</comment>
<protein>
    <submittedName>
        <fullName evidence="7">Acyl--CoA ligase</fullName>
    </submittedName>
</protein>
<dbReference type="GO" id="GO:0015645">
    <property type="term" value="F:fatty acid ligase activity"/>
    <property type="evidence" value="ECO:0007669"/>
    <property type="project" value="TreeGrafter"/>
</dbReference>
<evidence type="ECO:0000256" key="3">
    <source>
        <dbReference type="ARBA" id="ARBA00022741"/>
    </source>
</evidence>
<name>A0A0M9DIT2_9BACI</name>
<evidence type="ECO:0000256" key="4">
    <source>
        <dbReference type="ARBA" id="ARBA00022840"/>
    </source>
</evidence>
<dbReference type="Gene3D" id="3.40.50.12780">
    <property type="entry name" value="N-terminal domain of ligase-like"/>
    <property type="match status" value="1"/>
</dbReference>
<dbReference type="Gene3D" id="3.30.300.30">
    <property type="match status" value="1"/>
</dbReference>
<dbReference type="InterPro" id="IPR042099">
    <property type="entry name" value="ANL_N_sf"/>
</dbReference>
<evidence type="ECO:0000256" key="2">
    <source>
        <dbReference type="ARBA" id="ARBA00022598"/>
    </source>
</evidence>
<dbReference type="Proteomes" id="UP000037977">
    <property type="component" value="Unassembled WGS sequence"/>
</dbReference>
<evidence type="ECO:0000259" key="5">
    <source>
        <dbReference type="Pfam" id="PF00501"/>
    </source>
</evidence>
<dbReference type="STRING" id="33935.ADM90_18990"/>
<keyword evidence="3" id="KW-0547">Nucleotide-binding</keyword>
<dbReference type="InterPro" id="IPR025110">
    <property type="entry name" value="AMP-bd_C"/>
</dbReference>